<dbReference type="PANTHER" id="PTHR24020:SF20">
    <property type="entry name" value="PH DOMAIN-CONTAINING PROTEIN"/>
    <property type="match status" value="1"/>
</dbReference>
<sequence length="376" mass="41294">MFSDNLRGQLPKQKKFSLLSEPIPREQSSLLFSSSSSKSNTENDGKTGGGQPKGFVSTMKRNSLNATKTVRNSRECDENGDEDAANVGETETKAVEKAEPKRKRKVESKKPRPERSFREEAEEGALPPPPMDVVLLLDGSSSITGTVFKGQMLPFCREFAKQMGVTRSGNHLALVQFSGYCRTEFGLTDYFNPERLEEAISIVCYMNGGTRLGRALDYTLKRVMNASSRKEPPITVNKAVVVVTDGASEDDVASPAKALRNDNVQIVVVGVGSGIVQEQLELVADGPANVYTVEDFAQLNKALVGRLKAKICEKVVEEEEEEEKEAEEKEEEDKKEQIHVPPAAPMDAKGTQTPKKPKDETTSKTIHSFFAVHGEP</sequence>
<dbReference type="SMART" id="SM00327">
    <property type="entry name" value="VWA"/>
    <property type="match status" value="1"/>
</dbReference>
<dbReference type="Proteomes" id="UP000887572">
    <property type="component" value="Unplaced"/>
</dbReference>
<organism evidence="3 4">
    <name type="scientific">Globodera rostochiensis</name>
    <name type="common">Golden nematode worm</name>
    <name type="synonym">Heterodera rostochiensis</name>
    <dbReference type="NCBI Taxonomy" id="31243"/>
    <lineage>
        <taxon>Eukaryota</taxon>
        <taxon>Metazoa</taxon>
        <taxon>Ecdysozoa</taxon>
        <taxon>Nematoda</taxon>
        <taxon>Chromadorea</taxon>
        <taxon>Rhabditida</taxon>
        <taxon>Tylenchina</taxon>
        <taxon>Tylenchomorpha</taxon>
        <taxon>Tylenchoidea</taxon>
        <taxon>Heteroderidae</taxon>
        <taxon>Heteroderinae</taxon>
        <taxon>Globodera</taxon>
    </lineage>
</organism>
<reference evidence="4" key="1">
    <citation type="submission" date="2022-11" db="UniProtKB">
        <authorList>
            <consortium name="WormBaseParasite"/>
        </authorList>
    </citation>
    <scope>IDENTIFICATION</scope>
</reference>
<dbReference type="PRINTS" id="PR00453">
    <property type="entry name" value="VWFADOMAIN"/>
</dbReference>
<dbReference type="InterPro" id="IPR002035">
    <property type="entry name" value="VWF_A"/>
</dbReference>
<dbReference type="AlphaFoldDB" id="A0A914HZC2"/>
<feature type="compositionally biased region" description="Basic and acidic residues" evidence="1">
    <location>
        <begin position="90"/>
        <end position="99"/>
    </location>
</feature>
<evidence type="ECO:0000256" key="1">
    <source>
        <dbReference type="SAM" id="MobiDB-lite"/>
    </source>
</evidence>
<protein>
    <submittedName>
        <fullName evidence="4">VWFA domain-containing protein</fullName>
    </submittedName>
</protein>
<proteinExistence type="predicted"/>
<feature type="compositionally biased region" description="Basic and acidic residues" evidence="1">
    <location>
        <begin position="108"/>
        <end position="119"/>
    </location>
</feature>
<dbReference type="InterPro" id="IPR050525">
    <property type="entry name" value="ECM_Assembly_Org"/>
</dbReference>
<name>A0A914HZC2_GLORO</name>
<feature type="compositionally biased region" description="Acidic residues" evidence="1">
    <location>
        <begin position="317"/>
        <end position="331"/>
    </location>
</feature>
<dbReference type="InterPro" id="IPR036465">
    <property type="entry name" value="vWFA_dom_sf"/>
</dbReference>
<feature type="compositionally biased region" description="Polar residues" evidence="1">
    <location>
        <begin position="59"/>
        <end position="70"/>
    </location>
</feature>
<evidence type="ECO:0000313" key="4">
    <source>
        <dbReference type="WBParaSite" id="Gr19_v10_g5477.t1"/>
    </source>
</evidence>
<accession>A0A914HZC2</accession>
<evidence type="ECO:0000259" key="2">
    <source>
        <dbReference type="PROSITE" id="PS50234"/>
    </source>
</evidence>
<evidence type="ECO:0000313" key="3">
    <source>
        <dbReference type="Proteomes" id="UP000887572"/>
    </source>
</evidence>
<dbReference type="PROSITE" id="PS50234">
    <property type="entry name" value="VWFA"/>
    <property type="match status" value="1"/>
</dbReference>
<feature type="region of interest" description="Disordered" evidence="1">
    <location>
        <begin position="1"/>
        <end position="126"/>
    </location>
</feature>
<dbReference type="WBParaSite" id="Gr19_v10_g5477.t1">
    <property type="protein sequence ID" value="Gr19_v10_g5477.t1"/>
    <property type="gene ID" value="Gr19_v10_g5477"/>
</dbReference>
<dbReference type="Pfam" id="PF00092">
    <property type="entry name" value="VWA"/>
    <property type="match status" value="1"/>
</dbReference>
<dbReference type="SUPFAM" id="SSF53300">
    <property type="entry name" value="vWA-like"/>
    <property type="match status" value="1"/>
</dbReference>
<feature type="domain" description="VWFA" evidence="2">
    <location>
        <begin position="132"/>
        <end position="307"/>
    </location>
</feature>
<dbReference type="Gene3D" id="3.40.50.410">
    <property type="entry name" value="von Willebrand factor, type A domain"/>
    <property type="match status" value="1"/>
</dbReference>
<feature type="compositionally biased region" description="Low complexity" evidence="1">
    <location>
        <begin position="28"/>
        <end position="39"/>
    </location>
</feature>
<dbReference type="PANTHER" id="PTHR24020">
    <property type="entry name" value="COLLAGEN ALPHA"/>
    <property type="match status" value="1"/>
</dbReference>
<keyword evidence="3" id="KW-1185">Reference proteome</keyword>
<feature type="region of interest" description="Disordered" evidence="1">
    <location>
        <begin position="317"/>
        <end position="376"/>
    </location>
</feature>